<dbReference type="KEGG" id="mpt:Mpe_A0489"/>
<dbReference type="AlphaFoldDB" id="A2SD12"/>
<dbReference type="Proteomes" id="UP000000366">
    <property type="component" value="Chromosome"/>
</dbReference>
<reference evidence="1 2" key="1">
    <citation type="journal article" date="2007" name="J. Bacteriol.">
        <title>Whole-genome analysis of the methyl tert-butyl ether-degrading beta-proteobacterium Methylibium petroleiphilum PM1.</title>
        <authorList>
            <person name="Kane S.R."/>
            <person name="Chakicherla A.Y."/>
            <person name="Chain P.S.G."/>
            <person name="Schmidt R."/>
            <person name="Shin M.W."/>
            <person name="Legler T.C."/>
            <person name="Scow K.M."/>
            <person name="Larimer F.W."/>
            <person name="Lucas S.M."/>
            <person name="Richardson P.M."/>
            <person name="Hristova K.R."/>
        </authorList>
    </citation>
    <scope>NUCLEOTIDE SEQUENCE [LARGE SCALE GENOMIC DNA]</scope>
    <source>
        <strain evidence="2">ATCC BAA-1232 / LMG 22953 / PM1</strain>
    </source>
</reference>
<dbReference type="eggNOG" id="ENOG5032W5Y">
    <property type="taxonomic scope" value="Bacteria"/>
</dbReference>
<proteinExistence type="predicted"/>
<dbReference type="SUPFAM" id="SSF69318">
    <property type="entry name" value="Integrin alpha N-terminal domain"/>
    <property type="match status" value="1"/>
</dbReference>
<dbReference type="STRING" id="420662.Mpe_A0489"/>
<evidence type="ECO:0000313" key="1">
    <source>
        <dbReference type="EMBL" id="ABM93451.1"/>
    </source>
</evidence>
<organism evidence="1 2">
    <name type="scientific">Methylibium petroleiphilum (strain ATCC BAA-1232 / LMG 22953 / PM1)</name>
    <dbReference type="NCBI Taxonomy" id="420662"/>
    <lineage>
        <taxon>Bacteria</taxon>
        <taxon>Pseudomonadati</taxon>
        <taxon>Pseudomonadota</taxon>
        <taxon>Betaproteobacteria</taxon>
        <taxon>Burkholderiales</taxon>
        <taxon>Sphaerotilaceae</taxon>
        <taxon>Methylibium</taxon>
    </lineage>
</organism>
<gene>
    <name evidence="1" type="ordered locus">Mpe_A0489</name>
</gene>
<protein>
    <submittedName>
        <fullName evidence="1">Uncharacterized protein</fullName>
    </submittedName>
</protein>
<dbReference type="InterPro" id="IPR028994">
    <property type="entry name" value="Integrin_alpha_N"/>
</dbReference>
<dbReference type="RefSeq" id="WP_011828089.1">
    <property type="nucleotide sequence ID" value="NC_008825.1"/>
</dbReference>
<dbReference type="HOGENOM" id="CLU_1617109_0_0_4"/>
<sequence length="164" mass="16794">MRSPLALGLAALIGGAPIGPATGATAPSPGSDEAAVFAAAGLQRRGNEHYREACATALKPQTERLDINHDGRDEVLLFLASSPCFGPARGGNVALFMQNAGGAWVDLLGFLPGVEVLPTGGEHLGYADLGVANPGGCMAVYHWNGSAYVHAANRAIEPGGCQFR</sequence>
<keyword evidence="2" id="KW-1185">Reference proteome</keyword>
<name>A2SD12_METPP</name>
<accession>A2SD12</accession>
<dbReference type="EMBL" id="CP000555">
    <property type="protein sequence ID" value="ABM93451.1"/>
    <property type="molecule type" value="Genomic_DNA"/>
</dbReference>
<evidence type="ECO:0000313" key="2">
    <source>
        <dbReference type="Proteomes" id="UP000000366"/>
    </source>
</evidence>